<dbReference type="GeneID" id="106474784"/>
<dbReference type="CDD" id="cd21189">
    <property type="entry name" value="CH_PLEC-like_rpt2"/>
    <property type="match status" value="1"/>
</dbReference>
<dbReference type="RefSeq" id="XP_013790928.1">
    <property type="nucleotide sequence ID" value="XM_013935474.2"/>
</dbReference>
<feature type="domain" description="Calponin-homology (CH)" evidence="6">
    <location>
        <begin position="394"/>
        <end position="499"/>
    </location>
</feature>
<feature type="transmembrane region" description="Helical" evidence="5">
    <location>
        <begin position="118"/>
        <end position="141"/>
    </location>
</feature>
<feature type="region of interest" description="Disordered" evidence="4">
    <location>
        <begin position="198"/>
        <end position="377"/>
    </location>
</feature>
<reference evidence="8" key="1">
    <citation type="submission" date="2025-08" db="UniProtKB">
        <authorList>
            <consortium name="RefSeq"/>
        </authorList>
    </citation>
    <scope>IDENTIFICATION</scope>
    <source>
        <tissue evidence="8">Muscle</tissue>
    </source>
</reference>
<feature type="compositionally biased region" description="Polar residues" evidence="4">
    <location>
        <begin position="319"/>
        <end position="348"/>
    </location>
</feature>
<feature type="compositionally biased region" description="Basic and acidic residues" evidence="4">
    <location>
        <begin position="309"/>
        <end position="318"/>
    </location>
</feature>
<dbReference type="PANTHER" id="PTHR23169:SF23">
    <property type="entry name" value="SHORT STOP, ISOFORM H"/>
    <property type="match status" value="1"/>
</dbReference>
<name>A0ABM1BY69_LIMPO</name>
<dbReference type="PROSITE" id="PS50021">
    <property type="entry name" value="CH"/>
    <property type="match status" value="1"/>
</dbReference>
<dbReference type="InterPro" id="IPR018159">
    <property type="entry name" value="Spectrin/alpha-actinin"/>
</dbReference>
<feature type="non-terminal residue" evidence="8">
    <location>
        <position position="1111"/>
    </location>
</feature>
<keyword evidence="5" id="KW-0812">Transmembrane</keyword>
<dbReference type="SMART" id="SM00150">
    <property type="entry name" value="SPEC"/>
    <property type="match status" value="5"/>
</dbReference>
<dbReference type="Pfam" id="PF00435">
    <property type="entry name" value="Spectrin"/>
    <property type="match status" value="2"/>
</dbReference>
<feature type="compositionally biased region" description="Basic and acidic residues" evidence="4">
    <location>
        <begin position="235"/>
        <end position="246"/>
    </location>
</feature>
<dbReference type="Pfam" id="PF21019">
    <property type="entry name" value="Spectrin_3"/>
    <property type="match status" value="1"/>
</dbReference>
<evidence type="ECO:0000313" key="7">
    <source>
        <dbReference type="Proteomes" id="UP000694941"/>
    </source>
</evidence>
<protein>
    <submittedName>
        <fullName evidence="8">Plectin-like</fullName>
    </submittedName>
</protein>
<dbReference type="PANTHER" id="PTHR23169">
    <property type="entry name" value="ENVOPLAKIN"/>
    <property type="match status" value="1"/>
</dbReference>
<evidence type="ECO:0000313" key="8">
    <source>
        <dbReference type="RefSeq" id="XP_013790928.1"/>
    </source>
</evidence>
<dbReference type="SUPFAM" id="SSF47576">
    <property type="entry name" value="Calponin-homology domain, CH-domain"/>
    <property type="match status" value="1"/>
</dbReference>
<dbReference type="InterPro" id="IPR041615">
    <property type="entry name" value="Desmoplakin_SH3"/>
</dbReference>
<dbReference type="Pfam" id="PF21020">
    <property type="entry name" value="Spectrin_4"/>
    <property type="match status" value="1"/>
</dbReference>
<evidence type="ECO:0000256" key="1">
    <source>
        <dbReference type="ARBA" id="ARBA00022553"/>
    </source>
</evidence>
<organism evidence="7 8">
    <name type="scientific">Limulus polyphemus</name>
    <name type="common">Atlantic horseshoe crab</name>
    <dbReference type="NCBI Taxonomy" id="6850"/>
    <lineage>
        <taxon>Eukaryota</taxon>
        <taxon>Metazoa</taxon>
        <taxon>Ecdysozoa</taxon>
        <taxon>Arthropoda</taxon>
        <taxon>Chelicerata</taxon>
        <taxon>Merostomata</taxon>
        <taxon>Xiphosura</taxon>
        <taxon>Limulidae</taxon>
        <taxon>Limulus</taxon>
    </lineage>
</organism>
<feature type="compositionally biased region" description="Low complexity" evidence="4">
    <location>
        <begin position="168"/>
        <end position="185"/>
    </location>
</feature>
<gene>
    <name evidence="8" type="primary">LOC106474784</name>
</gene>
<evidence type="ECO:0000256" key="4">
    <source>
        <dbReference type="SAM" id="MobiDB-lite"/>
    </source>
</evidence>
<dbReference type="InterPro" id="IPR001715">
    <property type="entry name" value="CH_dom"/>
</dbReference>
<dbReference type="Proteomes" id="UP000694941">
    <property type="component" value="Unplaced"/>
</dbReference>
<dbReference type="InterPro" id="IPR049538">
    <property type="entry name" value="PCN-like_spectrin-like_rpt"/>
</dbReference>
<dbReference type="InterPro" id="IPR036872">
    <property type="entry name" value="CH_dom_sf"/>
</dbReference>
<feature type="region of interest" description="Disordered" evidence="4">
    <location>
        <begin position="150"/>
        <end position="185"/>
    </location>
</feature>
<keyword evidence="2" id="KW-0677">Repeat</keyword>
<keyword evidence="5" id="KW-1133">Transmembrane helix</keyword>
<accession>A0ABM1BY69</accession>
<dbReference type="Pfam" id="PF00307">
    <property type="entry name" value="CH"/>
    <property type="match status" value="1"/>
</dbReference>
<dbReference type="Gene3D" id="1.10.418.10">
    <property type="entry name" value="Calponin-like domain"/>
    <property type="match status" value="1"/>
</dbReference>
<proteinExistence type="predicted"/>
<evidence type="ECO:0000256" key="5">
    <source>
        <dbReference type="SAM" id="Phobius"/>
    </source>
</evidence>
<dbReference type="SUPFAM" id="SSF46966">
    <property type="entry name" value="Spectrin repeat"/>
    <property type="match status" value="4"/>
</dbReference>
<keyword evidence="5" id="KW-0472">Membrane</keyword>
<evidence type="ECO:0000256" key="3">
    <source>
        <dbReference type="SAM" id="Coils"/>
    </source>
</evidence>
<dbReference type="InterPro" id="IPR043197">
    <property type="entry name" value="Plakin"/>
</dbReference>
<evidence type="ECO:0000256" key="2">
    <source>
        <dbReference type="ARBA" id="ARBA00022737"/>
    </source>
</evidence>
<dbReference type="SMART" id="SM00033">
    <property type="entry name" value="CH"/>
    <property type="match status" value="1"/>
</dbReference>
<dbReference type="InterPro" id="IPR002017">
    <property type="entry name" value="Spectrin_repeat"/>
</dbReference>
<keyword evidence="1" id="KW-0597">Phosphoprotein</keyword>
<dbReference type="Pfam" id="PF17902">
    <property type="entry name" value="SH3_10"/>
    <property type="match status" value="1"/>
</dbReference>
<dbReference type="Gene3D" id="2.30.30.40">
    <property type="entry name" value="SH3 Domains"/>
    <property type="match status" value="1"/>
</dbReference>
<feature type="region of interest" description="Disordered" evidence="4">
    <location>
        <begin position="1"/>
        <end position="31"/>
    </location>
</feature>
<dbReference type="Gene3D" id="1.20.58.60">
    <property type="match status" value="4"/>
</dbReference>
<dbReference type="CDD" id="cd00176">
    <property type="entry name" value="SPEC"/>
    <property type="match status" value="2"/>
</dbReference>
<feature type="compositionally biased region" description="Polar residues" evidence="4">
    <location>
        <begin position="260"/>
        <end position="292"/>
    </location>
</feature>
<feature type="coiled-coil region" evidence="3">
    <location>
        <begin position="620"/>
        <end position="661"/>
    </location>
</feature>
<sequence>MQGSSEPPFPERDDMSVTPTGQAGIKKEKASSVLKRLGGPRPALLSDNKWELVIPALKVASITSIALALAASLIGVYLFTNSGTSQPKEPHCSPLKAPFVGRQFTCGPDKSGHCPVDWVVSLAGIVILVNLFFAALFRGLLVRSSPNMFTRRHTKGSRQPQDPDTLVQTSSSSSSQEFRSSFSTSEVRTVQTSQVIRKTTTLSQGDGQQTVTTSEVTTPGRTVTTHYVVKQESSSTDHTDRSDKKSKVQRARKTREMTQGDDQQTVTTSEVTTPGRTVTTHYMVKQESSSTGHTDHGDKKSKVQRARKTREMTQRDDQQTVTTSEVTTPGQTVTTHHVVKQESSSTGLTDRGDKKNKAQRARKTQGTNRVTKKPAEMAQTKQISDIIGQTDKVLTAREALLLWAQRTTDRYPGVKVTDFTKSWKDGLAFNAILHRNRPDLIDWRTLRIKSPRDNLELAFSVLEKECGVTRLLDPEDVDTPDPDERSLITYISSLYDVFSEPPEYHPFADSEKLRKVEEYKELASTLNLWIQGMTRALQDHTFPCTLVEVKALLVENNKLRVTDIPPKLHDKQKLFHLYTLLQNTFRETGSVDIETELQFDTIEKNWNQLMLALQTRDQAIRDEISRLEKLQRLAEKLHREAKQCDRRIDDIEKKVIEEEMRIQRLHSMDAVQNCDQIQAELNVIDENIQTMFKEVESLRDGHYHQTHEVHKRVQNLHQRWITIHTTFTTTLLNPLSTRVAKTEERQVTKRRQVAYEQHLVETNEAFKFLQECLDWVNGKLKFLHSAEYGGDLPSVKSLLEKHQTEHQAISQFHRNIDQCATRKNQFRGDEQELYCRLLSKLEKNYSELVILSNRRLTDLEILLDFIQSSTNELMWMNRKEEIEVTRDWSSVTLNIVEIEQYQETFSSELEKREIQFNAITDRGQSLKLQKHPASNCIEAYLSAMQSQWYWLLQLSICLDEHLRNASSYHQFFTEAKECEQWLAHVEEQLTTTFSRKTFPIDEGESLLKQMLDLKEDMTHYKNIVISLVDRSKGIVPLKQRRQPLSEPLKITAICSYKQLNMTIIRKEECWLHDNSQKIKWKVINSAGTEGLVPGVCFVIPPPNFEATDLAQ</sequence>
<feature type="compositionally biased region" description="Polar residues" evidence="4">
    <location>
        <begin position="198"/>
        <end position="234"/>
    </location>
</feature>
<keyword evidence="7" id="KW-1185">Reference proteome</keyword>
<feature type="transmembrane region" description="Helical" evidence="5">
    <location>
        <begin position="59"/>
        <end position="79"/>
    </location>
</feature>
<keyword evidence="3" id="KW-0175">Coiled coil</keyword>
<evidence type="ECO:0000259" key="6">
    <source>
        <dbReference type="PROSITE" id="PS50021"/>
    </source>
</evidence>